<evidence type="ECO:0000259" key="9">
    <source>
        <dbReference type="Pfam" id="PF22638"/>
    </source>
</evidence>
<evidence type="ECO:0000313" key="11">
    <source>
        <dbReference type="Proteomes" id="UP000320386"/>
    </source>
</evidence>
<sequence>MGLTNALQIGKSGILASQSALQAVGNNLANVGTEGYHRSKVSLSPVGDQEILNGIFVGRGVQLQSITRLVDEALETRLRGSVANQSGSLERQELLEQVESVHNELSEISITSRLTDFFASWSSLAANPGSTSEPSTALRSDVVNEGQIAADHLRQIRLELTAQREQVDLAIIDSVNAVDSLLTQVEQINESIALQESGRGQGASALRDQRDVLLTELATYLDISTNELGNGEVDVFVGSTPLVLNGDSRGLTLENGIGQSAADVHVVIKDDGQRVNATTGKLGAQITFRQEDWQEAVDTLDNLARELIFEVNKLHSTGQGLVGSSSVTGANKVLDADASLNDPAAGLDFTPVHGSFQIHVEQNGVTTTQQINIDLDGLNGNDTTLNTLIAQINDPASRLAGMISASATADGRLQITAGSDSATISFSDDSSGVLATLGVNSYFTGSSAADIGVNQALQDDPRLIAAGRQHSLSDPLGANENALSIAELGSTPIEALNGRSLSDFWTDHVADYASRLSATGQQAEADTLVRQSLEAQRQELSGVNVDEETIDLIQYQRSFQASARFISVTDELIQTLLGLV</sequence>
<evidence type="ECO:0000256" key="6">
    <source>
        <dbReference type="ARBA" id="ARBA00023143"/>
    </source>
</evidence>
<dbReference type="GO" id="GO:0005198">
    <property type="term" value="F:structural molecule activity"/>
    <property type="evidence" value="ECO:0007669"/>
    <property type="project" value="UniProtKB-UniRule"/>
</dbReference>
<dbReference type="KEGG" id="mcad:Pan265_22270"/>
<dbReference type="GO" id="GO:0009424">
    <property type="term" value="C:bacterial-type flagellum hook"/>
    <property type="evidence" value="ECO:0007669"/>
    <property type="project" value="UniProtKB-UniRule"/>
</dbReference>
<dbReference type="Pfam" id="PF22638">
    <property type="entry name" value="FlgK_D1"/>
    <property type="match status" value="1"/>
</dbReference>
<dbReference type="NCBIfam" id="TIGR02492">
    <property type="entry name" value="flgK_ends"/>
    <property type="match status" value="1"/>
</dbReference>
<dbReference type="InterPro" id="IPR002371">
    <property type="entry name" value="FlgK"/>
</dbReference>
<evidence type="ECO:0000313" key="10">
    <source>
        <dbReference type="EMBL" id="QDU72362.1"/>
    </source>
</evidence>
<keyword evidence="10" id="KW-0966">Cell projection</keyword>
<dbReference type="OrthoDB" id="9802553at2"/>
<reference evidence="10 11" key="1">
    <citation type="submission" date="2019-02" db="EMBL/GenBank/DDBJ databases">
        <title>Deep-cultivation of Planctomycetes and their phenomic and genomic characterization uncovers novel biology.</title>
        <authorList>
            <person name="Wiegand S."/>
            <person name="Jogler M."/>
            <person name="Boedeker C."/>
            <person name="Pinto D."/>
            <person name="Vollmers J."/>
            <person name="Rivas-Marin E."/>
            <person name="Kohn T."/>
            <person name="Peeters S.H."/>
            <person name="Heuer A."/>
            <person name="Rast P."/>
            <person name="Oberbeckmann S."/>
            <person name="Bunk B."/>
            <person name="Jeske O."/>
            <person name="Meyerdierks A."/>
            <person name="Storesund J.E."/>
            <person name="Kallscheuer N."/>
            <person name="Luecker S."/>
            <person name="Lage O.M."/>
            <person name="Pohl T."/>
            <person name="Merkel B.J."/>
            <person name="Hornburger P."/>
            <person name="Mueller R.-W."/>
            <person name="Bruemmer F."/>
            <person name="Labrenz M."/>
            <person name="Spormann A.M."/>
            <person name="Op den Camp H."/>
            <person name="Overmann J."/>
            <person name="Amann R."/>
            <person name="Jetten M.S.M."/>
            <person name="Mascher T."/>
            <person name="Medema M.H."/>
            <person name="Devos D.P."/>
            <person name="Kaster A.-K."/>
            <person name="Ovreas L."/>
            <person name="Rohde M."/>
            <person name="Galperin M.Y."/>
            <person name="Jogler C."/>
        </authorList>
    </citation>
    <scope>NUCLEOTIDE SEQUENCE [LARGE SCALE GENOMIC DNA]</scope>
    <source>
        <strain evidence="10 11">Pan265</strain>
    </source>
</reference>
<keyword evidence="11" id="KW-1185">Reference proteome</keyword>
<dbReference type="EMBL" id="CP036280">
    <property type="protein sequence ID" value="QDU72362.1"/>
    <property type="molecule type" value="Genomic_DNA"/>
</dbReference>
<dbReference type="Pfam" id="PF06429">
    <property type="entry name" value="Flg_bbr_C"/>
    <property type="match status" value="1"/>
</dbReference>
<keyword evidence="5 7" id="KW-0964">Secreted</keyword>
<evidence type="ECO:0000256" key="2">
    <source>
        <dbReference type="ARBA" id="ARBA00004613"/>
    </source>
</evidence>
<dbReference type="InterPro" id="IPR053927">
    <property type="entry name" value="FlgK_helical"/>
</dbReference>
<evidence type="ECO:0000256" key="5">
    <source>
        <dbReference type="ARBA" id="ARBA00022525"/>
    </source>
</evidence>
<evidence type="ECO:0000256" key="4">
    <source>
        <dbReference type="ARBA" id="ARBA00016244"/>
    </source>
</evidence>
<dbReference type="Proteomes" id="UP000320386">
    <property type="component" value="Chromosome"/>
</dbReference>
<feature type="domain" description="Flagellar hook-associated protein FlgK helical" evidence="9">
    <location>
        <begin position="95"/>
        <end position="324"/>
    </location>
</feature>
<dbReference type="AlphaFoldDB" id="A0A518BZF8"/>
<evidence type="ECO:0000256" key="7">
    <source>
        <dbReference type="RuleBase" id="RU362065"/>
    </source>
</evidence>
<protein>
    <recommendedName>
        <fullName evidence="4 7">Flagellar hook-associated protein 1</fullName>
        <shortName evidence="7">HAP1</shortName>
    </recommendedName>
</protein>
<keyword evidence="10" id="KW-0969">Cilium</keyword>
<evidence type="ECO:0000259" key="8">
    <source>
        <dbReference type="Pfam" id="PF06429"/>
    </source>
</evidence>
<dbReference type="SUPFAM" id="SSF64518">
    <property type="entry name" value="Phase 1 flagellin"/>
    <property type="match status" value="1"/>
</dbReference>
<dbReference type="GO" id="GO:0044780">
    <property type="term" value="P:bacterial-type flagellum assembly"/>
    <property type="evidence" value="ECO:0007669"/>
    <property type="project" value="InterPro"/>
</dbReference>
<accession>A0A518BZF8</accession>
<dbReference type="PANTHER" id="PTHR30033">
    <property type="entry name" value="FLAGELLAR HOOK-ASSOCIATED PROTEIN 1"/>
    <property type="match status" value="1"/>
</dbReference>
<keyword evidence="6 7" id="KW-0975">Bacterial flagellum</keyword>
<evidence type="ECO:0000256" key="3">
    <source>
        <dbReference type="ARBA" id="ARBA00009677"/>
    </source>
</evidence>
<dbReference type="PANTHER" id="PTHR30033:SF1">
    <property type="entry name" value="FLAGELLAR HOOK-ASSOCIATED PROTEIN 1"/>
    <property type="match status" value="1"/>
</dbReference>
<dbReference type="RefSeq" id="WP_145446534.1">
    <property type="nucleotide sequence ID" value="NZ_CP036280.1"/>
</dbReference>
<proteinExistence type="inferred from homology"/>
<name>A0A518BZF8_9BACT</name>
<comment type="subcellular location">
    <subcellularLocation>
        <location evidence="1 7">Bacterial flagellum</location>
    </subcellularLocation>
    <subcellularLocation>
        <location evidence="2 7">Secreted</location>
    </subcellularLocation>
</comment>
<keyword evidence="10" id="KW-0282">Flagellum</keyword>
<dbReference type="GO" id="GO:0005576">
    <property type="term" value="C:extracellular region"/>
    <property type="evidence" value="ECO:0007669"/>
    <property type="project" value="UniProtKB-SubCell"/>
</dbReference>
<comment type="similarity">
    <text evidence="3 7">Belongs to the flagella basal body rod proteins family.</text>
</comment>
<feature type="domain" description="Flagellar basal-body/hook protein C-terminal" evidence="8">
    <location>
        <begin position="537"/>
        <end position="579"/>
    </location>
</feature>
<gene>
    <name evidence="7 10" type="primary">flgK</name>
    <name evidence="10" type="ORF">Pan265_22270</name>
</gene>
<evidence type="ECO:0000256" key="1">
    <source>
        <dbReference type="ARBA" id="ARBA00004365"/>
    </source>
</evidence>
<dbReference type="InterPro" id="IPR010930">
    <property type="entry name" value="Flg_bb/hook_C_dom"/>
</dbReference>
<organism evidence="10 11">
    <name type="scientific">Mucisphaera calidilacus</name>
    <dbReference type="NCBI Taxonomy" id="2527982"/>
    <lineage>
        <taxon>Bacteria</taxon>
        <taxon>Pseudomonadati</taxon>
        <taxon>Planctomycetota</taxon>
        <taxon>Phycisphaerae</taxon>
        <taxon>Phycisphaerales</taxon>
        <taxon>Phycisphaeraceae</taxon>
        <taxon>Mucisphaera</taxon>
    </lineage>
</organism>
<dbReference type="PRINTS" id="PR01005">
    <property type="entry name" value="FLGHOOKAP1"/>
</dbReference>